<dbReference type="InterPro" id="IPR039420">
    <property type="entry name" value="WalR-like"/>
</dbReference>
<dbReference type="PANTHER" id="PTHR48111:SF50">
    <property type="entry name" value="KDP OPERON TRANSCRIPTIONAL REGULATORY PROTEIN KDPE"/>
    <property type="match status" value="1"/>
</dbReference>
<keyword evidence="7" id="KW-1185">Reference proteome</keyword>
<dbReference type="EMBL" id="JBHSRJ010000001">
    <property type="protein sequence ID" value="MFC6041572.1"/>
    <property type="molecule type" value="Genomic_DNA"/>
</dbReference>
<feature type="modified residue" description="4-aspartylphosphate" evidence="2">
    <location>
        <position position="52"/>
    </location>
</feature>
<dbReference type="Gene3D" id="1.10.10.10">
    <property type="entry name" value="Winged helix-like DNA-binding domain superfamily/Winged helix DNA-binding domain"/>
    <property type="match status" value="1"/>
</dbReference>
<gene>
    <name evidence="6" type="ORF">ACFPYL_00700</name>
</gene>
<evidence type="ECO:0000259" key="4">
    <source>
        <dbReference type="PROSITE" id="PS50110"/>
    </source>
</evidence>
<sequence length="298" mass="31895">MTRVLVVDDEPQIGHAIRTALERDGDEVLLAGSGVAGVDLVATSRPDLLILDLHLPDIDGTEVVRRVRPWFAHPILVLSGASDEDSRVAALDAGADDFLGKPFGLAELRARLRALQRRSAGGADDTTQRRYGDLVVDLAGRTVRVAGQEVLLTPTEWRLLVAFLANPGALLTHHRLLAEGWSTSYGDETRQALRTHIRSLRAKIGDPAADPLYIRTESGVGYRWVATEGSGAPGTGAPGAAAAADTVHDLSNALTGLRLAVDLAQMEADPPPYLDQMSTFVDQAVRLVGDLERAREAP</sequence>
<evidence type="ECO:0000313" key="7">
    <source>
        <dbReference type="Proteomes" id="UP001596135"/>
    </source>
</evidence>
<dbReference type="Gene3D" id="3.40.50.2300">
    <property type="match status" value="1"/>
</dbReference>
<dbReference type="SMART" id="SM00862">
    <property type="entry name" value="Trans_reg_C"/>
    <property type="match status" value="1"/>
</dbReference>
<comment type="caution">
    <text evidence="6">The sequence shown here is derived from an EMBL/GenBank/DDBJ whole genome shotgun (WGS) entry which is preliminary data.</text>
</comment>
<accession>A0ABW1LEW0</accession>
<dbReference type="RefSeq" id="WP_379149345.1">
    <property type="nucleotide sequence ID" value="NZ_JBHSRJ010000001.1"/>
</dbReference>
<feature type="domain" description="OmpR/PhoB-type" evidence="5">
    <location>
        <begin position="126"/>
        <end position="226"/>
    </location>
</feature>
<feature type="DNA-binding region" description="OmpR/PhoB-type" evidence="3">
    <location>
        <begin position="126"/>
        <end position="226"/>
    </location>
</feature>
<dbReference type="PROSITE" id="PS50110">
    <property type="entry name" value="RESPONSE_REGULATORY"/>
    <property type="match status" value="1"/>
</dbReference>
<proteinExistence type="predicted"/>
<dbReference type="PROSITE" id="PS51755">
    <property type="entry name" value="OMPR_PHOB"/>
    <property type="match status" value="1"/>
</dbReference>
<dbReference type="InterPro" id="IPR011006">
    <property type="entry name" value="CheY-like_superfamily"/>
</dbReference>
<dbReference type="InterPro" id="IPR001789">
    <property type="entry name" value="Sig_transdc_resp-reg_receiver"/>
</dbReference>
<dbReference type="PANTHER" id="PTHR48111">
    <property type="entry name" value="REGULATOR OF RPOS"/>
    <property type="match status" value="1"/>
</dbReference>
<name>A0ABW1LEW0_9ACTN</name>
<keyword evidence="2" id="KW-0597">Phosphoprotein</keyword>
<evidence type="ECO:0000313" key="6">
    <source>
        <dbReference type="EMBL" id="MFC6041572.1"/>
    </source>
</evidence>
<dbReference type="Proteomes" id="UP001596135">
    <property type="component" value="Unassembled WGS sequence"/>
</dbReference>
<feature type="domain" description="Response regulatory" evidence="4">
    <location>
        <begin position="3"/>
        <end position="116"/>
    </location>
</feature>
<protein>
    <submittedName>
        <fullName evidence="6">Response regulator</fullName>
    </submittedName>
</protein>
<reference evidence="7" key="1">
    <citation type="journal article" date="2019" name="Int. J. Syst. Evol. Microbiol.">
        <title>The Global Catalogue of Microorganisms (GCM) 10K type strain sequencing project: providing services to taxonomists for standard genome sequencing and annotation.</title>
        <authorList>
            <consortium name="The Broad Institute Genomics Platform"/>
            <consortium name="The Broad Institute Genome Sequencing Center for Infectious Disease"/>
            <person name="Wu L."/>
            <person name="Ma J."/>
        </authorList>
    </citation>
    <scope>NUCLEOTIDE SEQUENCE [LARGE SCALE GENOMIC DNA]</scope>
    <source>
        <strain evidence="7">CCUG 54522</strain>
    </source>
</reference>
<dbReference type="Pfam" id="PF00072">
    <property type="entry name" value="Response_reg"/>
    <property type="match status" value="1"/>
</dbReference>
<dbReference type="InterPro" id="IPR036388">
    <property type="entry name" value="WH-like_DNA-bd_sf"/>
</dbReference>
<evidence type="ECO:0000256" key="2">
    <source>
        <dbReference type="PROSITE-ProRule" id="PRU00169"/>
    </source>
</evidence>
<evidence type="ECO:0000256" key="3">
    <source>
        <dbReference type="PROSITE-ProRule" id="PRU01091"/>
    </source>
</evidence>
<dbReference type="Pfam" id="PF00486">
    <property type="entry name" value="Trans_reg_C"/>
    <property type="match status" value="1"/>
</dbReference>
<keyword evidence="1 3" id="KW-0238">DNA-binding</keyword>
<dbReference type="SUPFAM" id="SSF52172">
    <property type="entry name" value="CheY-like"/>
    <property type="match status" value="1"/>
</dbReference>
<dbReference type="SMART" id="SM00448">
    <property type="entry name" value="REC"/>
    <property type="match status" value="1"/>
</dbReference>
<evidence type="ECO:0000256" key="1">
    <source>
        <dbReference type="ARBA" id="ARBA00023125"/>
    </source>
</evidence>
<dbReference type="InterPro" id="IPR001867">
    <property type="entry name" value="OmpR/PhoB-type_DNA-bd"/>
</dbReference>
<dbReference type="CDD" id="cd00383">
    <property type="entry name" value="trans_reg_C"/>
    <property type="match status" value="1"/>
</dbReference>
<organism evidence="6 7">
    <name type="scientific">Nocardioides hankookensis</name>
    <dbReference type="NCBI Taxonomy" id="443157"/>
    <lineage>
        <taxon>Bacteria</taxon>
        <taxon>Bacillati</taxon>
        <taxon>Actinomycetota</taxon>
        <taxon>Actinomycetes</taxon>
        <taxon>Propionibacteriales</taxon>
        <taxon>Nocardioidaceae</taxon>
        <taxon>Nocardioides</taxon>
    </lineage>
</organism>
<evidence type="ECO:0000259" key="5">
    <source>
        <dbReference type="PROSITE" id="PS51755"/>
    </source>
</evidence>